<evidence type="ECO:0000256" key="6">
    <source>
        <dbReference type="ARBA" id="ARBA00034078"/>
    </source>
</evidence>
<dbReference type="PROSITE" id="PS01099">
    <property type="entry name" value="COMPLEX1_24K"/>
    <property type="match status" value="1"/>
</dbReference>
<name>A0ABV7F7C2_9BURK</name>
<dbReference type="PANTHER" id="PTHR43342">
    <property type="entry name" value="NADH-QUINONE OXIDOREDUCTASE, E SUBUNIT"/>
    <property type="match status" value="1"/>
</dbReference>
<evidence type="ECO:0000256" key="4">
    <source>
        <dbReference type="ARBA" id="ARBA00023004"/>
    </source>
</evidence>
<evidence type="ECO:0000256" key="1">
    <source>
        <dbReference type="ARBA" id="ARBA00010643"/>
    </source>
</evidence>
<protein>
    <submittedName>
        <fullName evidence="7">Formate dehydrogenase subunit gamma</fullName>
    </submittedName>
</protein>
<dbReference type="InterPro" id="IPR036249">
    <property type="entry name" value="Thioredoxin-like_sf"/>
</dbReference>
<dbReference type="Proteomes" id="UP001595530">
    <property type="component" value="Unassembled WGS sequence"/>
</dbReference>
<keyword evidence="2" id="KW-0001">2Fe-2S</keyword>
<dbReference type="EMBL" id="JBHRTP010000070">
    <property type="protein sequence ID" value="MFC3110151.1"/>
    <property type="molecule type" value="Genomic_DNA"/>
</dbReference>
<organism evidence="7 8">
    <name type="scientific">Undibacterium arcticum</name>
    <dbReference type="NCBI Taxonomy" id="1762892"/>
    <lineage>
        <taxon>Bacteria</taxon>
        <taxon>Pseudomonadati</taxon>
        <taxon>Pseudomonadota</taxon>
        <taxon>Betaproteobacteria</taxon>
        <taxon>Burkholderiales</taxon>
        <taxon>Oxalobacteraceae</taxon>
        <taxon>Undibacterium</taxon>
    </lineage>
</organism>
<dbReference type="CDD" id="cd03081">
    <property type="entry name" value="TRX_Fd_NuoE_FDH_gamma"/>
    <property type="match status" value="1"/>
</dbReference>
<dbReference type="PIRSF" id="PIRSF000216">
    <property type="entry name" value="NADH_DH_24kDa"/>
    <property type="match status" value="1"/>
</dbReference>
<dbReference type="Gene3D" id="3.40.30.10">
    <property type="entry name" value="Glutaredoxin"/>
    <property type="match status" value="1"/>
</dbReference>
<comment type="caution">
    <text evidence="7">The sequence shown here is derived from an EMBL/GenBank/DDBJ whole genome shotgun (WGS) entry which is preliminary data.</text>
</comment>
<evidence type="ECO:0000256" key="5">
    <source>
        <dbReference type="ARBA" id="ARBA00023014"/>
    </source>
</evidence>
<proteinExistence type="inferred from homology"/>
<accession>A0ABV7F7C2</accession>
<keyword evidence="5" id="KW-0411">Iron-sulfur</keyword>
<comment type="similarity">
    <text evidence="1">Belongs to the complex I 24 kDa subunit family.</text>
</comment>
<evidence type="ECO:0000256" key="3">
    <source>
        <dbReference type="ARBA" id="ARBA00022723"/>
    </source>
</evidence>
<keyword evidence="3" id="KW-0479">Metal-binding</keyword>
<comment type="cofactor">
    <cofactor evidence="6">
        <name>[2Fe-2S] cluster</name>
        <dbReference type="ChEBI" id="CHEBI:190135"/>
    </cofactor>
</comment>
<dbReference type="SUPFAM" id="SSF52833">
    <property type="entry name" value="Thioredoxin-like"/>
    <property type="match status" value="1"/>
</dbReference>
<dbReference type="Pfam" id="PF01257">
    <property type="entry name" value="2Fe-2S_thioredx"/>
    <property type="match status" value="1"/>
</dbReference>
<dbReference type="InterPro" id="IPR028431">
    <property type="entry name" value="NADP_DH_HndA-like"/>
</dbReference>
<dbReference type="InterPro" id="IPR041921">
    <property type="entry name" value="NuoE_N"/>
</dbReference>
<dbReference type="RefSeq" id="WP_390323718.1">
    <property type="nucleotide sequence ID" value="NZ_JBHRTP010000070.1"/>
</dbReference>
<dbReference type="PANTHER" id="PTHR43342:SF1">
    <property type="entry name" value="BIFURCATING [FEFE] HYDROGENASE GAMMA SUBUNIT"/>
    <property type="match status" value="1"/>
</dbReference>
<evidence type="ECO:0000313" key="8">
    <source>
        <dbReference type="Proteomes" id="UP001595530"/>
    </source>
</evidence>
<reference evidence="8" key="1">
    <citation type="journal article" date="2019" name="Int. J. Syst. Evol. Microbiol.">
        <title>The Global Catalogue of Microorganisms (GCM) 10K type strain sequencing project: providing services to taxonomists for standard genome sequencing and annotation.</title>
        <authorList>
            <consortium name="The Broad Institute Genomics Platform"/>
            <consortium name="The Broad Institute Genome Sequencing Center for Infectious Disease"/>
            <person name="Wu L."/>
            <person name="Ma J."/>
        </authorList>
    </citation>
    <scope>NUCLEOTIDE SEQUENCE [LARGE SCALE GENOMIC DNA]</scope>
    <source>
        <strain evidence="8">KCTC 42986</strain>
    </source>
</reference>
<gene>
    <name evidence="7" type="ORF">ACFOFO_19665</name>
</gene>
<evidence type="ECO:0000256" key="2">
    <source>
        <dbReference type="ARBA" id="ARBA00022714"/>
    </source>
</evidence>
<sequence length="159" mass="16970">MQPVKSWDVTTVQDVIKACKSMPGAMLPILHGIQDAVGYIPSDAVAMIADGLNVSRAEVHGVITYYHHFRQEPAGKHLVQLCRAEACQARGADALVAHAKAALGCDFHQTTADGEVTLEPAYCLGQCAVGPNITIGDELHARITPEKFDALINAKRGAK</sequence>
<keyword evidence="4" id="KW-0408">Iron</keyword>
<dbReference type="Gene3D" id="1.10.10.1590">
    <property type="entry name" value="NADH-quinone oxidoreductase subunit E"/>
    <property type="match status" value="1"/>
</dbReference>
<dbReference type="InterPro" id="IPR002023">
    <property type="entry name" value="NuoE-like"/>
</dbReference>
<keyword evidence="8" id="KW-1185">Reference proteome</keyword>
<evidence type="ECO:0000313" key="7">
    <source>
        <dbReference type="EMBL" id="MFC3110151.1"/>
    </source>
</evidence>
<dbReference type="NCBIfam" id="NF004638">
    <property type="entry name" value="PRK05988.1"/>
    <property type="match status" value="1"/>
</dbReference>